<evidence type="ECO:0000259" key="3">
    <source>
        <dbReference type="PROSITE" id="PS50913"/>
    </source>
</evidence>
<accession>A0AAD1UCV6</accession>
<dbReference type="AlphaFoldDB" id="A0AAD1UCV6"/>
<comment type="caution">
    <text evidence="4">The sequence shown here is derived from an EMBL/GenBank/DDBJ whole genome shotgun (WGS) entry which is preliminary data.</text>
</comment>
<gene>
    <name evidence="4" type="ORF">ECRASSUSDP1_LOCUS5629</name>
</gene>
<dbReference type="PROSITE" id="PS50913">
    <property type="entry name" value="GRIP"/>
    <property type="match status" value="1"/>
</dbReference>
<feature type="compositionally biased region" description="Polar residues" evidence="2">
    <location>
        <begin position="357"/>
        <end position="367"/>
    </location>
</feature>
<dbReference type="EMBL" id="CAMPGE010005433">
    <property type="protein sequence ID" value="CAI2364286.1"/>
    <property type="molecule type" value="Genomic_DNA"/>
</dbReference>
<evidence type="ECO:0000313" key="4">
    <source>
        <dbReference type="EMBL" id="CAI2364286.1"/>
    </source>
</evidence>
<evidence type="ECO:0000256" key="2">
    <source>
        <dbReference type="SAM" id="MobiDB-lite"/>
    </source>
</evidence>
<protein>
    <recommendedName>
        <fullName evidence="3">GRIP domain-containing protein</fullName>
    </recommendedName>
</protein>
<feature type="region of interest" description="Disordered" evidence="2">
    <location>
        <begin position="240"/>
        <end position="268"/>
    </location>
</feature>
<reference evidence="4" key="1">
    <citation type="submission" date="2023-07" db="EMBL/GenBank/DDBJ databases">
        <authorList>
            <consortium name="AG Swart"/>
            <person name="Singh M."/>
            <person name="Singh A."/>
            <person name="Seah K."/>
            <person name="Emmerich C."/>
        </authorList>
    </citation>
    <scope>NUCLEOTIDE SEQUENCE</scope>
    <source>
        <strain evidence="4">DP1</strain>
    </source>
</reference>
<sequence>MEEPSELETITELLREKAKALKATKKKLKKVEDKFVEKTKLYLTDRENLARLLIETYNDPEVQNLLSVEELGSYSYDALKPVLEQAKAREHQKLRELTDADLIPDMQRQIDVYKEEFKNFNDQINQHKQIIASNAQELDQCKADNQHKDALIKELRKDNDHMKARMNSLQKTVQEQSAYIEDVKEVYEDTTVKKADQIMGQFESILGMGQDDSSEQNHLKSRISNLQDENLRLKRTLSEMSEDFERKQSEESAGTPMQESTTEPVEAEPVTADITLDPKYLELMKELTHYKTSFSEKQKALEETTAKLEEATRLVNMYKADIDKHKASTKEYLMKKEKEIERLKNRIKKDTRKGSSALKSGSDSVNKSSELLMESMRSDIPQEFFDESSDLETDLASSRRVSTFEDVALTKNSKSEDHKNNIQNIDNEGGISIEYVKNVYISYLEYKAMKNDKEAKQCEKVLFTALKLSPEQIKEIDKLRKKYKNYKFWKLLPQTSSSKKKKEIEIQNLIANSAKAQEHGKMIGDKK</sequence>
<keyword evidence="1" id="KW-0175">Coiled coil</keyword>
<feature type="domain" description="GRIP" evidence="3">
    <location>
        <begin position="426"/>
        <end position="479"/>
    </location>
</feature>
<feature type="compositionally biased region" description="Polar residues" evidence="2">
    <location>
        <begin position="251"/>
        <end position="263"/>
    </location>
</feature>
<organism evidence="4 5">
    <name type="scientific">Euplotes crassus</name>
    <dbReference type="NCBI Taxonomy" id="5936"/>
    <lineage>
        <taxon>Eukaryota</taxon>
        <taxon>Sar</taxon>
        <taxon>Alveolata</taxon>
        <taxon>Ciliophora</taxon>
        <taxon>Intramacronucleata</taxon>
        <taxon>Spirotrichea</taxon>
        <taxon>Hypotrichia</taxon>
        <taxon>Euplotida</taxon>
        <taxon>Euplotidae</taxon>
        <taxon>Moneuplotes</taxon>
    </lineage>
</organism>
<feature type="coiled-coil region" evidence="1">
    <location>
        <begin position="103"/>
        <end position="172"/>
    </location>
</feature>
<feature type="region of interest" description="Disordered" evidence="2">
    <location>
        <begin position="348"/>
        <end position="367"/>
    </location>
</feature>
<proteinExistence type="predicted"/>
<dbReference type="Pfam" id="PF01465">
    <property type="entry name" value="GRIP"/>
    <property type="match status" value="1"/>
</dbReference>
<dbReference type="Proteomes" id="UP001295684">
    <property type="component" value="Unassembled WGS sequence"/>
</dbReference>
<evidence type="ECO:0000313" key="5">
    <source>
        <dbReference type="Proteomes" id="UP001295684"/>
    </source>
</evidence>
<evidence type="ECO:0000256" key="1">
    <source>
        <dbReference type="SAM" id="Coils"/>
    </source>
</evidence>
<dbReference type="InterPro" id="IPR000237">
    <property type="entry name" value="GRIP_dom"/>
</dbReference>
<name>A0AAD1UCV6_EUPCR</name>
<keyword evidence="5" id="KW-1185">Reference proteome</keyword>